<keyword evidence="2" id="KW-0378">Hydrolase</keyword>
<dbReference type="Gene3D" id="3.90.1570.10">
    <property type="entry name" value="tt1808, chain A"/>
    <property type="match status" value="1"/>
</dbReference>
<accession>A0ABX9JTU4</accession>
<dbReference type="Pfam" id="PF05685">
    <property type="entry name" value="Uma2"/>
    <property type="match status" value="1"/>
</dbReference>
<reference evidence="2 3" key="1">
    <citation type="submission" date="2018-08" db="EMBL/GenBank/DDBJ databases">
        <title>Genomic Encyclopedia of Archaeal and Bacterial Type Strains, Phase II (KMG-II): from individual species to whole genera.</title>
        <authorList>
            <person name="Goeker M."/>
        </authorList>
    </citation>
    <scope>NUCLEOTIDE SEQUENCE [LARGE SCALE GENOMIC DNA]</scope>
    <source>
        <strain evidence="2 3">DSM 2261</strain>
    </source>
</reference>
<dbReference type="PANTHER" id="PTHR34107">
    <property type="entry name" value="SLL0198 PROTEIN-RELATED"/>
    <property type="match status" value="1"/>
</dbReference>
<keyword evidence="2" id="KW-0255">Endonuclease</keyword>
<keyword evidence="2" id="KW-0540">Nuclease</keyword>
<dbReference type="GO" id="GO:0004519">
    <property type="term" value="F:endonuclease activity"/>
    <property type="evidence" value="ECO:0007669"/>
    <property type="project" value="UniProtKB-KW"/>
</dbReference>
<dbReference type="Proteomes" id="UP000256345">
    <property type="component" value="Unassembled WGS sequence"/>
</dbReference>
<proteinExistence type="predicted"/>
<dbReference type="InterPro" id="IPR011335">
    <property type="entry name" value="Restrct_endonuc-II-like"/>
</dbReference>
<dbReference type="PANTHER" id="PTHR34107:SF4">
    <property type="entry name" value="SLL1222 PROTEIN"/>
    <property type="match status" value="1"/>
</dbReference>
<evidence type="ECO:0000259" key="1">
    <source>
        <dbReference type="Pfam" id="PF05685"/>
    </source>
</evidence>
<dbReference type="InterPro" id="IPR012296">
    <property type="entry name" value="Nuclease_put_TT1808"/>
</dbReference>
<keyword evidence="3" id="KW-1185">Reference proteome</keyword>
<gene>
    <name evidence="2" type="ORF">ATI61_111393</name>
</gene>
<protein>
    <submittedName>
        <fullName evidence="2">Uma2 family endonuclease</fullName>
    </submittedName>
</protein>
<dbReference type="SUPFAM" id="SSF52980">
    <property type="entry name" value="Restriction endonuclease-like"/>
    <property type="match status" value="1"/>
</dbReference>
<dbReference type="InterPro" id="IPR008538">
    <property type="entry name" value="Uma2"/>
</dbReference>
<evidence type="ECO:0000313" key="2">
    <source>
        <dbReference type="EMBL" id="REG26842.1"/>
    </source>
</evidence>
<feature type="domain" description="Putative restriction endonuclease" evidence="1">
    <location>
        <begin position="38"/>
        <end position="203"/>
    </location>
</feature>
<dbReference type="EMBL" id="QUMU01000011">
    <property type="protein sequence ID" value="REG26842.1"/>
    <property type="molecule type" value="Genomic_DNA"/>
</dbReference>
<comment type="caution">
    <text evidence="2">The sequence shown here is derived from an EMBL/GenBank/DDBJ whole genome shotgun (WGS) entry which is preliminary data.</text>
</comment>
<dbReference type="CDD" id="cd06260">
    <property type="entry name" value="DUF820-like"/>
    <property type="match status" value="1"/>
</dbReference>
<sequence length="211" mass="23215">MNPETGGEWGERLAAAEVKLHPVGMSDERSRRDALYAELEKLPPNVVGEIVGGELHVSPRPASPHTRAASRLGGEVMGPFDRGRGGPGGWVILSEPELHLGEDVLVPDLAGWRRERMPEMPHTAAFTLAPDWACEVLSPSTARLDRARKMGVYAREGVRHFWLVDPLLQTLEVYRLENGRWSLLGTHAGGVTVHAEPFEALALELGALWER</sequence>
<name>A0ABX9JTU4_9BACT</name>
<evidence type="ECO:0000313" key="3">
    <source>
        <dbReference type="Proteomes" id="UP000256345"/>
    </source>
</evidence>
<organism evidence="2 3">
    <name type="scientific">Archangium gephyra</name>
    <dbReference type="NCBI Taxonomy" id="48"/>
    <lineage>
        <taxon>Bacteria</taxon>
        <taxon>Pseudomonadati</taxon>
        <taxon>Myxococcota</taxon>
        <taxon>Myxococcia</taxon>
        <taxon>Myxococcales</taxon>
        <taxon>Cystobacterineae</taxon>
        <taxon>Archangiaceae</taxon>
        <taxon>Archangium</taxon>
    </lineage>
</organism>